<accession>A0ABZ2F9G5</accession>
<comment type="subcellular location">
    <subcellularLocation>
        <location evidence="6">Cell membrane</location>
        <topology evidence="6">Multi-pass membrane protein</topology>
    </subcellularLocation>
    <subcellularLocation>
        <location evidence="1">Membrane</location>
        <topology evidence="1">Multi-pass membrane protein</topology>
    </subcellularLocation>
</comment>
<keyword evidence="4 6" id="KW-1133">Transmembrane helix</keyword>
<dbReference type="Pfam" id="PF00528">
    <property type="entry name" value="BPD_transp_1"/>
    <property type="match status" value="1"/>
</dbReference>
<dbReference type="InterPro" id="IPR051204">
    <property type="entry name" value="ABC_transp_perm/SBD"/>
</dbReference>
<feature type="domain" description="ABC transmembrane type-1" evidence="7">
    <location>
        <begin position="15"/>
        <end position="197"/>
    </location>
</feature>
<gene>
    <name evidence="8" type="ORF">N5P18_09330</name>
</gene>
<sequence length="216" mass="22656">MSWILDHLDDILSLTLRHTWLAGVPLVVGLLVSLPLGWLANRHRRIRGAVIVSAGLLYTVPSLALFVLMPLVLGTGILDPVNVVVAMTIYTVALLVRSVVDGLGSVPEEVARSATAMGYTPVRRFFGVDLPLAVPVIAAGLRVAAVSNVSIVSIASLIGVSQLGDLLVDGYNRAIGGELAAGILGCVLLALVLDLAIRAFERVLTPWRRAGQGGSA</sequence>
<feature type="transmembrane region" description="Helical" evidence="6">
    <location>
        <begin position="81"/>
        <end position="100"/>
    </location>
</feature>
<feature type="transmembrane region" description="Helical" evidence="6">
    <location>
        <begin position="132"/>
        <end position="159"/>
    </location>
</feature>
<evidence type="ECO:0000256" key="5">
    <source>
        <dbReference type="ARBA" id="ARBA00023136"/>
    </source>
</evidence>
<comment type="similarity">
    <text evidence="6">Belongs to the binding-protein-dependent transport system permease family.</text>
</comment>
<dbReference type="Proteomes" id="UP001381003">
    <property type="component" value="Chromosome"/>
</dbReference>
<evidence type="ECO:0000313" key="8">
    <source>
        <dbReference type="EMBL" id="WWF03914.1"/>
    </source>
</evidence>
<keyword evidence="5 6" id="KW-0472">Membrane</keyword>
<dbReference type="PANTHER" id="PTHR30177">
    <property type="entry name" value="GLYCINE BETAINE/L-PROLINE TRANSPORT SYSTEM PERMEASE PROTEIN PROW"/>
    <property type="match status" value="1"/>
</dbReference>
<dbReference type="PROSITE" id="PS50928">
    <property type="entry name" value="ABC_TM1"/>
    <property type="match status" value="1"/>
</dbReference>
<feature type="transmembrane region" description="Helical" evidence="6">
    <location>
        <begin position="20"/>
        <end position="41"/>
    </location>
</feature>
<dbReference type="EMBL" id="CP104874">
    <property type="protein sequence ID" value="WWF03914.1"/>
    <property type="molecule type" value="Genomic_DNA"/>
</dbReference>
<evidence type="ECO:0000313" key="9">
    <source>
        <dbReference type="Proteomes" id="UP001381003"/>
    </source>
</evidence>
<dbReference type="CDD" id="cd06261">
    <property type="entry name" value="TM_PBP2"/>
    <property type="match status" value="1"/>
</dbReference>
<feature type="transmembrane region" description="Helical" evidence="6">
    <location>
        <begin position="179"/>
        <end position="200"/>
    </location>
</feature>
<evidence type="ECO:0000256" key="6">
    <source>
        <dbReference type="RuleBase" id="RU363032"/>
    </source>
</evidence>
<evidence type="ECO:0000259" key="7">
    <source>
        <dbReference type="PROSITE" id="PS50928"/>
    </source>
</evidence>
<dbReference type="SUPFAM" id="SSF161098">
    <property type="entry name" value="MetI-like"/>
    <property type="match status" value="1"/>
</dbReference>
<dbReference type="InterPro" id="IPR000515">
    <property type="entry name" value="MetI-like"/>
</dbReference>
<organism evidence="8 9">
    <name type="scientific">Janibacter terrae</name>
    <dbReference type="NCBI Taxonomy" id="103817"/>
    <lineage>
        <taxon>Bacteria</taxon>
        <taxon>Bacillati</taxon>
        <taxon>Actinomycetota</taxon>
        <taxon>Actinomycetes</taxon>
        <taxon>Micrococcales</taxon>
        <taxon>Intrasporangiaceae</taxon>
        <taxon>Janibacter</taxon>
    </lineage>
</organism>
<dbReference type="RefSeq" id="WP_338537508.1">
    <property type="nucleotide sequence ID" value="NZ_CP104874.1"/>
</dbReference>
<evidence type="ECO:0000256" key="2">
    <source>
        <dbReference type="ARBA" id="ARBA00022448"/>
    </source>
</evidence>
<dbReference type="Gene3D" id="1.10.3720.10">
    <property type="entry name" value="MetI-like"/>
    <property type="match status" value="1"/>
</dbReference>
<feature type="transmembrane region" description="Helical" evidence="6">
    <location>
        <begin position="48"/>
        <end position="69"/>
    </location>
</feature>
<name>A0ABZ2F9G5_9MICO</name>
<evidence type="ECO:0000256" key="1">
    <source>
        <dbReference type="ARBA" id="ARBA00004141"/>
    </source>
</evidence>
<keyword evidence="9" id="KW-1185">Reference proteome</keyword>
<evidence type="ECO:0000256" key="3">
    <source>
        <dbReference type="ARBA" id="ARBA00022692"/>
    </source>
</evidence>
<evidence type="ECO:0000256" key="4">
    <source>
        <dbReference type="ARBA" id="ARBA00022989"/>
    </source>
</evidence>
<keyword evidence="2 6" id="KW-0813">Transport</keyword>
<keyword evidence="3 6" id="KW-0812">Transmembrane</keyword>
<dbReference type="InterPro" id="IPR035906">
    <property type="entry name" value="MetI-like_sf"/>
</dbReference>
<dbReference type="PANTHER" id="PTHR30177:SF4">
    <property type="entry name" value="OSMOPROTECTANT IMPORT PERMEASE PROTEIN OSMW"/>
    <property type="match status" value="1"/>
</dbReference>
<reference evidence="8 9" key="1">
    <citation type="submission" date="2022-09" db="EMBL/GenBank/DDBJ databases">
        <title>Complete genome sequence of Janibacter terrae strain COS04-44, PCL-degrading bacteria isolated from oil spilled coast.</title>
        <authorList>
            <person name="Park H."/>
            <person name="Kim J.Y."/>
            <person name="An S.H."/>
            <person name="Lee C.M."/>
            <person name="Weon H.-Y."/>
        </authorList>
    </citation>
    <scope>NUCLEOTIDE SEQUENCE [LARGE SCALE GENOMIC DNA]</scope>
    <source>
        <strain evidence="8 9">COS04-44</strain>
    </source>
</reference>
<proteinExistence type="inferred from homology"/>
<protein>
    <submittedName>
        <fullName evidence="8">ABC transporter permease</fullName>
    </submittedName>
</protein>